<organism evidence="2 3">
    <name type="scientific">Aliiglaciecola lipolytica E3</name>
    <dbReference type="NCBI Taxonomy" id="1127673"/>
    <lineage>
        <taxon>Bacteria</taxon>
        <taxon>Pseudomonadati</taxon>
        <taxon>Pseudomonadota</taxon>
        <taxon>Gammaproteobacteria</taxon>
        <taxon>Alteromonadales</taxon>
        <taxon>Alteromonadaceae</taxon>
        <taxon>Aliiglaciecola</taxon>
    </lineage>
</organism>
<dbReference type="Proteomes" id="UP000006334">
    <property type="component" value="Unassembled WGS sequence"/>
</dbReference>
<feature type="coiled-coil region" evidence="1">
    <location>
        <begin position="10"/>
        <end position="56"/>
    </location>
</feature>
<dbReference type="Pfam" id="PF20027">
    <property type="entry name" value="DUF6435"/>
    <property type="match status" value="1"/>
</dbReference>
<reference evidence="2 3" key="1">
    <citation type="journal article" date="2017" name="Antonie Van Leeuwenhoek">
        <title>Rhizobium rhizosphaerae sp. nov., a novel species isolated from rice rhizosphere.</title>
        <authorList>
            <person name="Zhao J.J."/>
            <person name="Zhang J."/>
            <person name="Zhang R.J."/>
            <person name="Zhang C.W."/>
            <person name="Yin H.Q."/>
            <person name="Zhang X.X."/>
        </authorList>
    </citation>
    <scope>NUCLEOTIDE SEQUENCE [LARGE SCALE GENOMIC DNA]</scope>
    <source>
        <strain evidence="2 3">E3</strain>
    </source>
</reference>
<dbReference type="AlphaFoldDB" id="K6X569"/>
<protein>
    <recommendedName>
        <fullName evidence="4">Lacal_2735 family protein</fullName>
    </recommendedName>
</protein>
<dbReference type="OrthoDB" id="292170at2"/>
<dbReference type="RefSeq" id="WP_008845574.1">
    <property type="nucleotide sequence ID" value="NZ_BAEN01000059.1"/>
</dbReference>
<evidence type="ECO:0000256" key="1">
    <source>
        <dbReference type="SAM" id="Coils"/>
    </source>
</evidence>
<dbReference type="InterPro" id="IPR045493">
    <property type="entry name" value="DUF6435"/>
</dbReference>
<keyword evidence="1" id="KW-0175">Coiled coil</keyword>
<proteinExistence type="predicted"/>
<evidence type="ECO:0008006" key="4">
    <source>
        <dbReference type="Google" id="ProtNLM"/>
    </source>
</evidence>
<dbReference type="EMBL" id="BAEN01000059">
    <property type="protein sequence ID" value="GAC15769.1"/>
    <property type="molecule type" value="Genomic_DNA"/>
</dbReference>
<dbReference type="NCBIfam" id="NF033487">
    <property type="entry name" value="Lacal_2735_fam"/>
    <property type="match status" value="1"/>
</dbReference>
<comment type="caution">
    <text evidence="2">The sequence shown here is derived from an EMBL/GenBank/DDBJ whole genome shotgun (WGS) entry which is preliminary data.</text>
</comment>
<gene>
    <name evidence="2" type="ORF">GLIP_3148</name>
</gene>
<accession>K6X569</accession>
<sequence>MFGLFKANPIKKLRKKYDQKLAQAMQAQHSGNVQKYTKYNAEAEALFEKIEKLEMNCKT</sequence>
<keyword evidence="3" id="KW-1185">Reference proteome</keyword>
<evidence type="ECO:0000313" key="2">
    <source>
        <dbReference type="EMBL" id="GAC15769.1"/>
    </source>
</evidence>
<evidence type="ECO:0000313" key="3">
    <source>
        <dbReference type="Proteomes" id="UP000006334"/>
    </source>
</evidence>
<name>K6X569_9ALTE</name>